<evidence type="ECO:0000256" key="6">
    <source>
        <dbReference type="ARBA" id="ARBA00022556"/>
    </source>
</evidence>
<evidence type="ECO:0000256" key="5">
    <source>
        <dbReference type="ARBA" id="ARBA00022516"/>
    </source>
</evidence>
<protein>
    <recommendedName>
        <fullName evidence="4 11">Lipid-A-disaccharide synthase</fullName>
        <ecNumber evidence="3 11">2.4.1.182</ecNumber>
    </recommendedName>
</protein>
<reference evidence="12" key="1">
    <citation type="submission" date="2018-10" db="EMBL/GenBank/DDBJ databases">
        <title>Acidithiobacillus sulfuriphilus sp. nov.: an extremely acidophilic sulfur-oxidizing chemolithotroph isolated from a neutral pH environment.</title>
        <authorList>
            <person name="Falagan C."/>
            <person name="Moya-Beltran A."/>
            <person name="Quatrini R."/>
            <person name="Johnson D.B."/>
        </authorList>
    </citation>
    <scope>NUCLEOTIDE SEQUENCE [LARGE SCALE GENOMIC DNA]</scope>
    <source>
        <strain evidence="12">CJ-2</strain>
    </source>
</reference>
<evidence type="ECO:0000256" key="10">
    <source>
        <dbReference type="ARBA" id="ARBA00048975"/>
    </source>
</evidence>
<proteinExistence type="inferred from homology"/>
<evidence type="ECO:0000256" key="1">
    <source>
        <dbReference type="ARBA" id="ARBA00002056"/>
    </source>
</evidence>
<dbReference type="GO" id="GO:0009245">
    <property type="term" value="P:lipid A biosynthetic process"/>
    <property type="evidence" value="ECO:0007669"/>
    <property type="project" value="UniProtKB-UniRule"/>
</dbReference>
<dbReference type="NCBIfam" id="TIGR00215">
    <property type="entry name" value="lpxB"/>
    <property type="match status" value="1"/>
</dbReference>
<comment type="caution">
    <text evidence="12">The sequence shown here is derived from an EMBL/GenBank/DDBJ whole genome shotgun (WGS) entry which is preliminary data.</text>
</comment>
<dbReference type="GO" id="GO:0016020">
    <property type="term" value="C:membrane"/>
    <property type="evidence" value="ECO:0007669"/>
    <property type="project" value="GOC"/>
</dbReference>
<evidence type="ECO:0000256" key="2">
    <source>
        <dbReference type="ARBA" id="ARBA00007868"/>
    </source>
</evidence>
<keyword evidence="6" id="KW-0441">Lipid A biosynthesis</keyword>
<accession>A0A3M8R0T4</accession>
<dbReference type="PANTHER" id="PTHR30372">
    <property type="entry name" value="LIPID-A-DISACCHARIDE SYNTHASE"/>
    <property type="match status" value="1"/>
</dbReference>
<keyword evidence="9" id="KW-0443">Lipid metabolism</keyword>
<comment type="similarity">
    <text evidence="2">Belongs to the LpxB family.</text>
</comment>
<dbReference type="Pfam" id="PF02684">
    <property type="entry name" value="LpxB"/>
    <property type="match status" value="1"/>
</dbReference>
<comment type="function">
    <text evidence="1">Condensation of UDP-2,3-diacylglucosamine and 2,3-diacylglucosamine-1-phosphate to form lipid A disaccharide, a precursor of lipid A, a phosphorylated glycolipid that anchors the lipopolysaccharide to the outer membrane of the cell.</text>
</comment>
<evidence type="ECO:0000256" key="4">
    <source>
        <dbReference type="ARBA" id="ARBA00020902"/>
    </source>
</evidence>
<dbReference type="OrthoDB" id="5288848at2"/>
<keyword evidence="7 12" id="KW-0328">Glycosyltransferase</keyword>
<gene>
    <name evidence="12" type="primary">lpxB</name>
    <name evidence="12" type="ORF">EC580_07725</name>
</gene>
<name>A0A3M8R0T4_9PROT</name>
<evidence type="ECO:0000256" key="8">
    <source>
        <dbReference type="ARBA" id="ARBA00022679"/>
    </source>
</evidence>
<dbReference type="EMBL" id="RIZI01000165">
    <property type="protein sequence ID" value="RNF62123.1"/>
    <property type="molecule type" value="Genomic_DNA"/>
</dbReference>
<evidence type="ECO:0000256" key="7">
    <source>
        <dbReference type="ARBA" id="ARBA00022676"/>
    </source>
</evidence>
<keyword evidence="5" id="KW-0444">Lipid biosynthesis</keyword>
<keyword evidence="8 12" id="KW-0808">Transferase</keyword>
<dbReference type="SUPFAM" id="SSF53756">
    <property type="entry name" value="UDP-Glycosyltransferase/glycogen phosphorylase"/>
    <property type="match status" value="1"/>
</dbReference>
<dbReference type="EC" id="2.4.1.182" evidence="3 11"/>
<dbReference type="RefSeq" id="WP_123103793.1">
    <property type="nucleotide sequence ID" value="NZ_CP127527.1"/>
</dbReference>
<dbReference type="GO" id="GO:0005543">
    <property type="term" value="F:phospholipid binding"/>
    <property type="evidence" value="ECO:0007669"/>
    <property type="project" value="TreeGrafter"/>
</dbReference>
<dbReference type="GO" id="GO:0008915">
    <property type="term" value="F:lipid-A-disaccharide synthase activity"/>
    <property type="evidence" value="ECO:0007669"/>
    <property type="project" value="UniProtKB-UniRule"/>
</dbReference>
<dbReference type="InterPro" id="IPR003835">
    <property type="entry name" value="Glyco_trans_19"/>
</dbReference>
<organism evidence="12">
    <name type="scientific">Acidithiobacillus sulfuriphilus</name>
    <dbReference type="NCBI Taxonomy" id="1867749"/>
    <lineage>
        <taxon>Bacteria</taxon>
        <taxon>Pseudomonadati</taxon>
        <taxon>Pseudomonadota</taxon>
        <taxon>Acidithiobacillia</taxon>
        <taxon>Acidithiobacillales</taxon>
        <taxon>Acidithiobacillaceae</taxon>
        <taxon>Acidithiobacillus</taxon>
    </lineage>
</organism>
<sequence>MAKAFLLAVERSGENLGLEIIGAAQEAGLPIQWSGVVGSRLAAAGVQNVADGEVLAVIGLVEVLRHYLALRRLHQQVLDHLRRQRPQLVVLIDHPAFNLRIAQAAKAMGLRVLYVVGPQIWAWRAQRIHQIKAVVDQMLVLFPFEVPLYESAGIPVALLAHPLLAQTAQAPTREDARARLDLPAESRVLALLPGSRRGELERLAPRFGQTVVELRRRMPELLPVVALAREELLPLWERRWREGAGDIPVQVRVGRTQEVLAAADTVLVASGTATLETALMARPAVVVYALNPLSYRLARRLVKTPFIAMPNILLQKAVYPEFIQQDFRPAVVAETLAGLLRSGGVEQRQALAPLRALLRGDGRAVLGGILTRMLA</sequence>
<evidence type="ECO:0000256" key="11">
    <source>
        <dbReference type="NCBIfam" id="TIGR00215"/>
    </source>
</evidence>
<dbReference type="PANTHER" id="PTHR30372:SF4">
    <property type="entry name" value="LIPID-A-DISACCHARIDE SYNTHASE, MITOCHONDRIAL-RELATED"/>
    <property type="match status" value="1"/>
</dbReference>
<evidence type="ECO:0000256" key="3">
    <source>
        <dbReference type="ARBA" id="ARBA00012687"/>
    </source>
</evidence>
<evidence type="ECO:0000256" key="9">
    <source>
        <dbReference type="ARBA" id="ARBA00023098"/>
    </source>
</evidence>
<dbReference type="AlphaFoldDB" id="A0A3M8R0T4"/>
<evidence type="ECO:0000313" key="12">
    <source>
        <dbReference type="EMBL" id="RNF62123.1"/>
    </source>
</evidence>
<comment type="catalytic activity">
    <reaction evidence="10">
        <text>a lipid X + a UDP-2-N,3-O-bis[(3R)-3-hydroxyacyl]-alpha-D-glucosamine = a lipid A disaccharide + UDP + H(+)</text>
        <dbReference type="Rhea" id="RHEA:67828"/>
        <dbReference type="ChEBI" id="CHEBI:15378"/>
        <dbReference type="ChEBI" id="CHEBI:58223"/>
        <dbReference type="ChEBI" id="CHEBI:137748"/>
        <dbReference type="ChEBI" id="CHEBI:176338"/>
        <dbReference type="ChEBI" id="CHEBI:176343"/>
        <dbReference type="EC" id="2.4.1.182"/>
    </reaction>
</comment>